<organism evidence="1">
    <name type="scientific">Brassica oleracea</name>
    <name type="common">Wild cabbage</name>
    <dbReference type="NCBI Taxonomy" id="3712"/>
    <lineage>
        <taxon>Eukaryota</taxon>
        <taxon>Viridiplantae</taxon>
        <taxon>Streptophyta</taxon>
        <taxon>Embryophyta</taxon>
        <taxon>Tracheophyta</taxon>
        <taxon>Spermatophyta</taxon>
        <taxon>Magnoliopsida</taxon>
        <taxon>eudicotyledons</taxon>
        <taxon>Gunneridae</taxon>
        <taxon>Pentapetalae</taxon>
        <taxon>rosids</taxon>
        <taxon>malvids</taxon>
        <taxon>Brassicales</taxon>
        <taxon>Brassicaceae</taxon>
        <taxon>Brassiceae</taxon>
        <taxon>Brassica</taxon>
    </lineage>
</organism>
<reference evidence="1" key="1">
    <citation type="submission" date="2018-11" db="EMBL/GenBank/DDBJ databases">
        <authorList>
            <consortium name="Genoscope - CEA"/>
            <person name="William W."/>
        </authorList>
    </citation>
    <scope>NUCLEOTIDE SEQUENCE</scope>
</reference>
<gene>
    <name evidence="1" type="ORF">BOLC6T36986H</name>
</gene>
<dbReference type="EMBL" id="LR031880">
    <property type="protein sequence ID" value="VDD61533.1"/>
    <property type="molecule type" value="Genomic_DNA"/>
</dbReference>
<sequence length="94" mass="10728">MPELLSEFIKLLGNETEEWGGVKAMKKCVEDFLSWKKKFPVLKDPTWQDFQTFLFCPSRSVIIIQVGEGPVTSKAVIQGDVVPKGNPEERKVRF</sequence>
<accession>A0A3P6FT95</accession>
<name>A0A3P6FT95_BRAOL</name>
<evidence type="ECO:0000313" key="1">
    <source>
        <dbReference type="EMBL" id="VDD61533.1"/>
    </source>
</evidence>
<proteinExistence type="predicted"/>
<dbReference type="AlphaFoldDB" id="A0A3P6FT95"/>
<protein>
    <submittedName>
        <fullName evidence="1">Uncharacterized protein</fullName>
    </submittedName>
</protein>